<dbReference type="AlphaFoldDB" id="A0A2I0JAW0"/>
<accession>A0A2I0JAW0</accession>
<dbReference type="EMBL" id="PGOL01001859">
    <property type="protein sequence ID" value="PKI53387.1"/>
    <property type="molecule type" value="Genomic_DNA"/>
</dbReference>
<dbReference type="Proteomes" id="UP000233551">
    <property type="component" value="Unassembled WGS sequence"/>
</dbReference>
<evidence type="ECO:0000313" key="3">
    <source>
        <dbReference type="Proteomes" id="UP000233551"/>
    </source>
</evidence>
<feature type="region of interest" description="Disordered" evidence="1">
    <location>
        <begin position="1"/>
        <end position="33"/>
    </location>
</feature>
<evidence type="ECO:0000256" key="1">
    <source>
        <dbReference type="SAM" id="MobiDB-lite"/>
    </source>
</evidence>
<evidence type="ECO:0000313" key="2">
    <source>
        <dbReference type="EMBL" id="PKI53387.1"/>
    </source>
</evidence>
<reference evidence="2 3" key="1">
    <citation type="submission" date="2017-11" db="EMBL/GenBank/DDBJ databases">
        <title>De-novo sequencing of pomegranate (Punica granatum L.) genome.</title>
        <authorList>
            <person name="Akparov Z."/>
            <person name="Amiraslanov A."/>
            <person name="Hajiyeva S."/>
            <person name="Abbasov M."/>
            <person name="Kaur K."/>
            <person name="Hamwieh A."/>
            <person name="Solovyev V."/>
            <person name="Salamov A."/>
            <person name="Braich B."/>
            <person name="Kosarev P."/>
            <person name="Mahmoud A."/>
            <person name="Hajiyev E."/>
            <person name="Babayeva S."/>
            <person name="Izzatullayeva V."/>
            <person name="Mammadov A."/>
            <person name="Mammadov A."/>
            <person name="Sharifova S."/>
            <person name="Ojaghi J."/>
            <person name="Eynullazada K."/>
            <person name="Bayramov B."/>
            <person name="Abdulazimova A."/>
            <person name="Shahmuradov I."/>
        </authorList>
    </citation>
    <scope>NUCLEOTIDE SEQUENCE [LARGE SCALE GENOMIC DNA]</scope>
    <source>
        <strain evidence="3">cv. AG2017</strain>
        <tissue evidence="2">Leaf</tissue>
    </source>
</reference>
<feature type="compositionally biased region" description="Basic and acidic residues" evidence="1">
    <location>
        <begin position="19"/>
        <end position="33"/>
    </location>
</feature>
<proteinExistence type="predicted"/>
<name>A0A2I0JAW0_PUNGR</name>
<keyword evidence="3" id="KW-1185">Reference proteome</keyword>
<sequence>MGHANETRTRTGHPFPSIDQERPIKTVKPDKKGEVKRRLCAVVGLSDRDHLFTGESEGCEEPLEHDGTTGQSRGRKRHVGGCAHPNLISSGHACTMPMQRDLGVSTFPGTCDGHA</sequence>
<gene>
    <name evidence="2" type="ORF">CRG98_026227</name>
</gene>
<organism evidence="2 3">
    <name type="scientific">Punica granatum</name>
    <name type="common">Pomegranate</name>
    <dbReference type="NCBI Taxonomy" id="22663"/>
    <lineage>
        <taxon>Eukaryota</taxon>
        <taxon>Viridiplantae</taxon>
        <taxon>Streptophyta</taxon>
        <taxon>Embryophyta</taxon>
        <taxon>Tracheophyta</taxon>
        <taxon>Spermatophyta</taxon>
        <taxon>Magnoliopsida</taxon>
        <taxon>eudicotyledons</taxon>
        <taxon>Gunneridae</taxon>
        <taxon>Pentapetalae</taxon>
        <taxon>rosids</taxon>
        <taxon>malvids</taxon>
        <taxon>Myrtales</taxon>
        <taxon>Lythraceae</taxon>
        <taxon>Punica</taxon>
    </lineage>
</organism>
<feature type="region of interest" description="Disordered" evidence="1">
    <location>
        <begin position="52"/>
        <end position="81"/>
    </location>
</feature>
<protein>
    <submittedName>
        <fullName evidence="2">Uncharacterized protein</fullName>
    </submittedName>
</protein>
<comment type="caution">
    <text evidence="2">The sequence shown here is derived from an EMBL/GenBank/DDBJ whole genome shotgun (WGS) entry which is preliminary data.</text>
</comment>